<keyword evidence="1" id="KW-0472">Membrane</keyword>
<feature type="transmembrane region" description="Helical" evidence="1">
    <location>
        <begin position="36"/>
        <end position="59"/>
    </location>
</feature>
<gene>
    <name evidence="2" type="ORF">BT96DRAFT_63333</name>
</gene>
<keyword evidence="1" id="KW-1133">Transmembrane helix</keyword>
<dbReference type="AlphaFoldDB" id="A0A6A4HKX5"/>
<reference evidence="2" key="1">
    <citation type="journal article" date="2019" name="Environ. Microbiol.">
        <title>Fungal ecological strategies reflected in gene transcription - a case study of two litter decomposers.</title>
        <authorList>
            <person name="Barbi F."/>
            <person name="Kohler A."/>
            <person name="Barry K."/>
            <person name="Baskaran P."/>
            <person name="Daum C."/>
            <person name="Fauchery L."/>
            <person name="Ihrmark K."/>
            <person name="Kuo A."/>
            <person name="LaButti K."/>
            <person name="Lipzen A."/>
            <person name="Morin E."/>
            <person name="Grigoriev I.V."/>
            <person name="Henrissat B."/>
            <person name="Lindahl B."/>
            <person name="Martin F."/>
        </authorList>
    </citation>
    <scope>NUCLEOTIDE SEQUENCE</scope>
    <source>
        <strain evidence="2">JB14</strain>
    </source>
</reference>
<evidence type="ECO:0000256" key="1">
    <source>
        <dbReference type="SAM" id="Phobius"/>
    </source>
</evidence>
<evidence type="ECO:0000313" key="3">
    <source>
        <dbReference type="Proteomes" id="UP000799118"/>
    </source>
</evidence>
<dbReference type="PROSITE" id="PS51257">
    <property type="entry name" value="PROKAR_LIPOPROTEIN"/>
    <property type="match status" value="1"/>
</dbReference>
<evidence type="ECO:0000313" key="2">
    <source>
        <dbReference type="EMBL" id="KAE9397717.1"/>
    </source>
</evidence>
<name>A0A6A4HKX5_9AGAR</name>
<feature type="transmembrane region" description="Helical" evidence="1">
    <location>
        <begin position="71"/>
        <end position="100"/>
    </location>
</feature>
<keyword evidence="1" id="KW-0812">Transmembrane</keyword>
<proteinExistence type="predicted"/>
<keyword evidence="3" id="KW-1185">Reference proteome</keyword>
<protein>
    <submittedName>
        <fullName evidence="2">Uncharacterized protein</fullName>
    </submittedName>
</protein>
<feature type="transmembrane region" description="Helical" evidence="1">
    <location>
        <begin position="120"/>
        <end position="142"/>
    </location>
</feature>
<feature type="transmembrane region" description="Helical" evidence="1">
    <location>
        <begin position="9"/>
        <end position="30"/>
    </location>
</feature>
<dbReference type="OrthoDB" id="3256745at2759"/>
<accession>A0A6A4HKX5</accession>
<dbReference type="EMBL" id="ML769493">
    <property type="protein sequence ID" value="KAE9397717.1"/>
    <property type="molecule type" value="Genomic_DNA"/>
</dbReference>
<feature type="transmembrane region" description="Helical" evidence="1">
    <location>
        <begin position="163"/>
        <end position="189"/>
    </location>
</feature>
<sequence length="301" mass="32934">MLPYALKIVWFSLSLSGLISCWAVLSAFALAVPCSYWLAILYCVGCTILQGIFCLGLIWRMDPFLMPRSFCIAQTLLTGFSTFLLTGVCATFSMVTSLTMLRPGIWNLSTSKTLAWHPSYTLTLVIFPILASAAQITAVFKLDAVQPTDNFSCDASKPIWVRFLGYAGTPLIFSIPFSCFALMAVIRVFRNNTPDPDCNSTNLTSLPPKRIRMGTRRKDMGTWLGSEPGIRNSPIPIPTPRALPSPSPSVAYAYYPASPGRAPISPNSPVLSFLPVDSIFPSAPLAPLMRLVVEVNVNMIH</sequence>
<organism evidence="2 3">
    <name type="scientific">Gymnopus androsaceus JB14</name>
    <dbReference type="NCBI Taxonomy" id="1447944"/>
    <lineage>
        <taxon>Eukaryota</taxon>
        <taxon>Fungi</taxon>
        <taxon>Dikarya</taxon>
        <taxon>Basidiomycota</taxon>
        <taxon>Agaricomycotina</taxon>
        <taxon>Agaricomycetes</taxon>
        <taxon>Agaricomycetidae</taxon>
        <taxon>Agaricales</taxon>
        <taxon>Marasmiineae</taxon>
        <taxon>Omphalotaceae</taxon>
        <taxon>Gymnopus</taxon>
    </lineage>
</organism>
<dbReference type="Proteomes" id="UP000799118">
    <property type="component" value="Unassembled WGS sequence"/>
</dbReference>